<dbReference type="Pfam" id="PF03235">
    <property type="entry name" value="GmrSD_N"/>
    <property type="match status" value="1"/>
</dbReference>
<evidence type="ECO:0000313" key="3">
    <source>
        <dbReference type="Proteomes" id="UP000653156"/>
    </source>
</evidence>
<sequence>MENDELYNIIQPLKSAKYTCALHWNWIDRWIEQQSEDGGFNDSPEYQRGHVWTEAQQISFIEAVLRGIIPDSLLSIRLNNPTFDDSVLSAWCNHKQWLSELPREVQVIDGKQRLQTIRKFMHNKLAVFDGKIKADNLNGTHFSAKGRIIQVNIMNFTTQRDLLQFYLDLNAGGTPHSQQELDKVRAMLTEKQT</sequence>
<protein>
    <submittedName>
        <fullName evidence="2">DUF262 domain-containing protein</fullName>
    </submittedName>
</protein>
<dbReference type="PANTHER" id="PTHR39639:SF1">
    <property type="entry name" value="DUF262 DOMAIN-CONTAINING PROTEIN"/>
    <property type="match status" value="1"/>
</dbReference>
<dbReference type="KEGG" id="ptes:JQU52_13775"/>
<gene>
    <name evidence="2" type="ORF">JQU52_13775</name>
</gene>
<organism evidence="2 3">
    <name type="scientific">Paralysiella testudinis</name>
    <dbReference type="NCBI Taxonomy" id="2809020"/>
    <lineage>
        <taxon>Bacteria</taxon>
        <taxon>Pseudomonadati</taxon>
        <taxon>Pseudomonadota</taxon>
        <taxon>Betaproteobacteria</taxon>
        <taxon>Neisseriales</taxon>
        <taxon>Neisseriaceae</taxon>
        <taxon>Paralysiella</taxon>
    </lineage>
</organism>
<dbReference type="AlphaFoldDB" id="A0A892ZGZ6"/>
<dbReference type="EMBL" id="CP069798">
    <property type="protein sequence ID" value="QRQ81728.1"/>
    <property type="molecule type" value="Genomic_DNA"/>
</dbReference>
<evidence type="ECO:0000313" key="2">
    <source>
        <dbReference type="EMBL" id="QRQ81728.1"/>
    </source>
</evidence>
<name>A0A892ZGZ6_9NEIS</name>
<evidence type="ECO:0000259" key="1">
    <source>
        <dbReference type="Pfam" id="PF03235"/>
    </source>
</evidence>
<dbReference type="PANTHER" id="PTHR39639">
    <property type="entry name" value="CHROMOSOME 16, WHOLE GENOME SHOTGUN SEQUENCE"/>
    <property type="match status" value="1"/>
</dbReference>
<keyword evidence="3" id="KW-1185">Reference proteome</keyword>
<dbReference type="InterPro" id="IPR004919">
    <property type="entry name" value="GmrSD_N"/>
</dbReference>
<accession>A0A892ZGZ6</accession>
<dbReference type="Proteomes" id="UP000653156">
    <property type="component" value="Chromosome"/>
</dbReference>
<proteinExistence type="predicted"/>
<feature type="domain" description="GmrSD restriction endonucleases N-terminal" evidence="1">
    <location>
        <begin position="42"/>
        <end position="124"/>
    </location>
</feature>
<dbReference type="RefSeq" id="WP_230339025.1">
    <property type="nucleotide sequence ID" value="NZ_CP069798.1"/>
</dbReference>
<reference evidence="2" key="1">
    <citation type="submission" date="2021-02" db="EMBL/GenBank/DDBJ databases">
        <title>Neisseriaceae sp. 26B isolated from the cloaca of a Common Toad-headed Turtle (Mesoclemmys nasuta).</title>
        <authorList>
            <person name="Spergser J."/>
            <person name="Busse H.-J."/>
        </authorList>
    </citation>
    <scope>NUCLEOTIDE SEQUENCE</scope>
    <source>
        <strain evidence="2">26B</strain>
    </source>
</reference>